<dbReference type="RefSeq" id="WP_185345979.1">
    <property type="nucleotide sequence ID" value="NZ_JAAROZ010000001.1"/>
</dbReference>
<sequence>MPNWLVGDFKIRGTKEKLTNFLKNEIISVAYYPLEKAPDIKVTIDKEFEDIKIESTNVLRLKFGRRNHLNVNALTFDFYGESDECEIVVLEDVEFAWGILPDGHQGGGIHQYVEKSKEYGVDFRFYGFEMGGEFNQEFEIINGELKFFRDIEFKDYKWECVKPNMGG</sequence>
<gene>
    <name evidence="1" type="ORF">HCB06_03715</name>
</gene>
<evidence type="ECO:0000313" key="1">
    <source>
        <dbReference type="EMBL" id="MBC2115718.1"/>
    </source>
</evidence>
<proteinExistence type="predicted"/>
<reference evidence="1 2" key="1">
    <citation type="submission" date="2020-03" db="EMBL/GenBank/DDBJ databases">
        <title>Soil Listeria distribution.</title>
        <authorList>
            <person name="Liao J."/>
            <person name="Wiedmann M."/>
        </authorList>
    </citation>
    <scope>NUCLEOTIDE SEQUENCE [LARGE SCALE GENOMIC DNA]</scope>
    <source>
        <strain evidence="1 2">FSL L7-0360</strain>
    </source>
</reference>
<dbReference type="AlphaFoldDB" id="A0A7X1CXV8"/>
<dbReference type="Proteomes" id="UP000529446">
    <property type="component" value="Unassembled WGS sequence"/>
</dbReference>
<comment type="caution">
    <text evidence="1">The sequence shown here is derived from an EMBL/GenBank/DDBJ whole genome shotgun (WGS) entry which is preliminary data.</text>
</comment>
<name>A0A7X1CXV8_9LIST</name>
<accession>A0A7X1CXV8</accession>
<organism evidence="1 2">
    <name type="scientific">Listeria booriae</name>
    <dbReference type="NCBI Taxonomy" id="1552123"/>
    <lineage>
        <taxon>Bacteria</taxon>
        <taxon>Bacillati</taxon>
        <taxon>Bacillota</taxon>
        <taxon>Bacilli</taxon>
        <taxon>Bacillales</taxon>
        <taxon>Listeriaceae</taxon>
        <taxon>Listeria</taxon>
    </lineage>
</organism>
<evidence type="ECO:0000313" key="2">
    <source>
        <dbReference type="Proteomes" id="UP000529446"/>
    </source>
</evidence>
<protein>
    <submittedName>
        <fullName evidence="1">Uncharacterized protein</fullName>
    </submittedName>
</protein>
<dbReference type="EMBL" id="JAARXI010000002">
    <property type="protein sequence ID" value="MBC2115718.1"/>
    <property type="molecule type" value="Genomic_DNA"/>
</dbReference>